<dbReference type="OrthoDB" id="6315394at2"/>
<dbReference type="SUPFAM" id="SSF56059">
    <property type="entry name" value="Glutathione synthetase ATP-binding domain-like"/>
    <property type="match status" value="1"/>
</dbReference>
<proteinExistence type="predicted"/>
<dbReference type="AlphaFoldDB" id="B0MX85"/>
<dbReference type="InterPro" id="IPR039523">
    <property type="entry name" value="RimK-rel_E_lig_ATP-grasp"/>
</dbReference>
<dbReference type="RefSeq" id="WP_004327746.1">
    <property type="nucleotide sequence ID" value="NZ_DS499577.1"/>
</dbReference>
<name>B0MX85_9BACT</name>
<protein>
    <recommendedName>
        <fullName evidence="1">Alpha-L-glutamate ligase-related protein ATP-grasp domain-containing protein</fullName>
    </recommendedName>
</protein>
<sequence>MGTVHTIENHLTAISRTIRRVLVSYSERQNIQKKRKLIDKVSLTETQKQEIKEFFRKNYGKSLSTAWHRLYQSYTGIYCKDYFPEILFSTRLEPKLNPYREAEILGDKSFLPLLFSGIEGLHIPQTYLSCVKGIYRNGNNALLSPAEAYMSLFDRGKCVVKKTIDTSSGRDVQICNFVGGQDIGSSLAVREVLEKFGNNFVVQELIHQADVLATLNPSSVNTFRVITYILDDRIHICPIALRLGRSSSDRDNIHYGGVCIGINADGTLKKEAFSEQGEHFVFHPDTKVKFSGYNIGGGNLTRIKETVLKMHANLPYLGILSWDLSLDTEGAVVLIEVNTTGQSAWFCQMVNGESLFGENTGKMLQLIRK</sequence>
<dbReference type="GeneID" id="73802304"/>
<dbReference type="eggNOG" id="COG0189">
    <property type="taxonomic scope" value="Bacteria"/>
</dbReference>
<gene>
    <name evidence="2" type="ORF">ALIPUT_01709</name>
</gene>
<keyword evidence="3" id="KW-1185">Reference proteome</keyword>
<evidence type="ECO:0000313" key="3">
    <source>
        <dbReference type="Proteomes" id="UP000005819"/>
    </source>
</evidence>
<dbReference type="HOGENOM" id="CLU_061957_1_0_10"/>
<comment type="caution">
    <text evidence="2">The sequence shown here is derived from an EMBL/GenBank/DDBJ whole genome shotgun (WGS) entry which is preliminary data.</text>
</comment>
<dbReference type="Pfam" id="PF14397">
    <property type="entry name" value="ATPgrasp_ST"/>
    <property type="match status" value="1"/>
</dbReference>
<dbReference type="Proteomes" id="UP000005819">
    <property type="component" value="Unassembled WGS sequence"/>
</dbReference>
<evidence type="ECO:0000259" key="1">
    <source>
        <dbReference type="Pfam" id="PF14397"/>
    </source>
</evidence>
<evidence type="ECO:0000313" key="2">
    <source>
        <dbReference type="EMBL" id="EDS02190.1"/>
    </source>
</evidence>
<accession>B0MX85</accession>
<reference evidence="2" key="1">
    <citation type="submission" date="2007-10" db="EMBL/GenBank/DDBJ databases">
        <authorList>
            <person name="Fulton L."/>
            <person name="Clifton S."/>
            <person name="Fulton B."/>
            <person name="Xu J."/>
            <person name="Minx P."/>
            <person name="Pepin K.H."/>
            <person name="Johnson M."/>
            <person name="Thiruvilangam P."/>
            <person name="Bhonagiri V."/>
            <person name="Nash W.E."/>
            <person name="Mardis E.R."/>
            <person name="Wilson R.K."/>
        </authorList>
    </citation>
    <scope>NUCLEOTIDE SEQUENCE [LARGE SCALE GENOMIC DNA]</scope>
    <source>
        <strain evidence="2">DSM 17216</strain>
    </source>
</reference>
<feature type="domain" description="Alpha-L-glutamate ligase-related protein ATP-grasp" evidence="1">
    <location>
        <begin position="88"/>
        <end position="358"/>
    </location>
</feature>
<reference evidence="2" key="2">
    <citation type="submission" date="2013-09" db="EMBL/GenBank/DDBJ databases">
        <title>Draft genome sequence of Alistipes putredinis (DSM 17216).</title>
        <authorList>
            <person name="Sudarsanam P."/>
            <person name="Ley R."/>
            <person name="Guruge J."/>
            <person name="Turnbaugh P.J."/>
            <person name="Mahowald M."/>
            <person name="Liep D."/>
            <person name="Gordon J."/>
        </authorList>
    </citation>
    <scope>NUCLEOTIDE SEQUENCE</scope>
    <source>
        <strain evidence="2">DSM 17216</strain>
    </source>
</reference>
<dbReference type="EMBL" id="ABFK02000020">
    <property type="protein sequence ID" value="EDS02190.1"/>
    <property type="molecule type" value="Genomic_DNA"/>
</dbReference>
<organism evidence="2 3">
    <name type="scientific">Alistipes putredinis DSM 17216</name>
    <dbReference type="NCBI Taxonomy" id="445970"/>
    <lineage>
        <taxon>Bacteria</taxon>
        <taxon>Pseudomonadati</taxon>
        <taxon>Bacteroidota</taxon>
        <taxon>Bacteroidia</taxon>
        <taxon>Bacteroidales</taxon>
        <taxon>Rikenellaceae</taxon>
        <taxon>Alistipes</taxon>
    </lineage>
</organism>